<keyword evidence="6" id="KW-0378">Hydrolase</keyword>
<proteinExistence type="inferred from homology"/>
<evidence type="ECO:0000313" key="10">
    <source>
        <dbReference type="Proteomes" id="UP000007819"/>
    </source>
</evidence>
<dbReference type="InterPro" id="IPR027806">
    <property type="entry name" value="HARBI1_dom"/>
</dbReference>
<dbReference type="GO" id="GO:0016787">
    <property type="term" value="F:hydrolase activity"/>
    <property type="evidence" value="ECO:0007669"/>
    <property type="project" value="UniProtKB-KW"/>
</dbReference>
<comment type="cofactor">
    <cofactor evidence="1">
        <name>a divalent metal cation</name>
        <dbReference type="ChEBI" id="CHEBI:60240"/>
    </cofactor>
</comment>
<feature type="domain" description="DDE Tnp4" evidence="8">
    <location>
        <begin position="65"/>
        <end position="209"/>
    </location>
</feature>
<evidence type="ECO:0000256" key="7">
    <source>
        <dbReference type="ARBA" id="ARBA00023242"/>
    </source>
</evidence>
<dbReference type="PANTHER" id="PTHR22930">
    <property type="match status" value="1"/>
</dbReference>
<dbReference type="GeneID" id="103309075"/>
<dbReference type="OrthoDB" id="6613788at2759"/>
<evidence type="ECO:0000256" key="2">
    <source>
        <dbReference type="ARBA" id="ARBA00004123"/>
    </source>
</evidence>
<comment type="similarity">
    <text evidence="3">Belongs to the HARBI1 family.</text>
</comment>
<dbReference type="EnsemblMetazoa" id="XM_008183645.1">
    <property type="protein sequence ID" value="XP_008181867.1"/>
    <property type="gene ID" value="LOC103309075"/>
</dbReference>
<evidence type="ECO:0000256" key="6">
    <source>
        <dbReference type="ARBA" id="ARBA00022801"/>
    </source>
</evidence>
<comment type="subcellular location">
    <subcellularLocation>
        <location evidence="2">Nucleus</location>
    </subcellularLocation>
</comment>
<organism evidence="9 10">
    <name type="scientific">Acyrthosiphon pisum</name>
    <name type="common">Pea aphid</name>
    <dbReference type="NCBI Taxonomy" id="7029"/>
    <lineage>
        <taxon>Eukaryota</taxon>
        <taxon>Metazoa</taxon>
        <taxon>Ecdysozoa</taxon>
        <taxon>Arthropoda</taxon>
        <taxon>Hexapoda</taxon>
        <taxon>Insecta</taxon>
        <taxon>Pterygota</taxon>
        <taxon>Neoptera</taxon>
        <taxon>Paraneoptera</taxon>
        <taxon>Hemiptera</taxon>
        <taxon>Sternorrhyncha</taxon>
        <taxon>Aphidomorpha</taxon>
        <taxon>Aphidoidea</taxon>
        <taxon>Aphididae</taxon>
        <taxon>Macrosiphini</taxon>
        <taxon>Acyrthosiphon</taxon>
    </lineage>
</organism>
<evidence type="ECO:0000313" key="9">
    <source>
        <dbReference type="EnsemblMetazoa" id="XP_008181867.1"/>
    </source>
</evidence>
<dbReference type="GO" id="GO:0005634">
    <property type="term" value="C:nucleus"/>
    <property type="evidence" value="ECO:0007669"/>
    <property type="project" value="UniProtKB-SubCell"/>
</dbReference>
<sequence length="253" mass="29077">MTFTALHFEFKIGKSTVGEMVRETCAAIWNTLQKEEMPEPTTEHWLEISNTFYTKTNFPNCLGAVDGKHIRIQNPKNTGSLFFNYKQYFSIILMAVVDANLSFIYIDVGSYGKESDSNIFKESSFGKKLYSNALNIPGPIRLLSSQGSPQPYVFVGDEAFVLHTNLLRPYPQRGLNDERRIFNYRLSRARRTVECAFGVLANKWRVLHRDGYNFEDMESECNDIEVRGTGSWSNGIEIRETYAEYFVHEVVVT</sequence>
<reference evidence="10" key="1">
    <citation type="submission" date="2010-06" db="EMBL/GenBank/DDBJ databases">
        <authorList>
            <person name="Jiang H."/>
            <person name="Abraham K."/>
            <person name="Ali S."/>
            <person name="Alsbrooks S.L."/>
            <person name="Anim B.N."/>
            <person name="Anosike U.S."/>
            <person name="Attaway T."/>
            <person name="Bandaranaike D.P."/>
            <person name="Battles P.K."/>
            <person name="Bell S.N."/>
            <person name="Bell A.V."/>
            <person name="Beltran B."/>
            <person name="Bickham C."/>
            <person name="Bustamante Y."/>
            <person name="Caleb T."/>
            <person name="Canada A."/>
            <person name="Cardenas V."/>
            <person name="Carter K."/>
            <person name="Chacko J."/>
            <person name="Chandrabose M.N."/>
            <person name="Chavez D."/>
            <person name="Chavez A."/>
            <person name="Chen L."/>
            <person name="Chu H.-S."/>
            <person name="Claassen K.J."/>
            <person name="Cockrell R."/>
            <person name="Collins M."/>
            <person name="Cooper J.A."/>
            <person name="Cree A."/>
            <person name="Curry S.M."/>
            <person name="Da Y."/>
            <person name="Dao M.D."/>
            <person name="Das B."/>
            <person name="Davila M.-L."/>
            <person name="Davy-Carroll L."/>
            <person name="Denson S."/>
            <person name="Dinh H."/>
            <person name="Ebong V.E."/>
            <person name="Edwards J.R."/>
            <person name="Egan A."/>
            <person name="El-Daye J."/>
            <person name="Escobedo L."/>
            <person name="Fernandez S."/>
            <person name="Fernando P.R."/>
            <person name="Flagg N."/>
            <person name="Forbes L.D."/>
            <person name="Fowler R.G."/>
            <person name="Fu Q."/>
            <person name="Gabisi R.A."/>
            <person name="Ganer J."/>
            <person name="Garbino Pronczuk A."/>
            <person name="Garcia R.M."/>
            <person name="Garner T."/>
            <person name="Garrett T.E."/>
            <person name="Gonzalez D.A."/>
            <person name="Hamid H."/>
            <person name="Hawkins E.S."/>
            <person name="Hirani K."/>
            <person name="Hogues M.E."/>
            <person name="Hollins B."/>
            <person name="Hsiao C.-H."/>
            <person name="Jabil R."/>
            <person name="James M.L."/>
            <person name="Jhangiani S.N."/>
            <person name="Johnson B."/>
            <person name="Johnson Q."/>
            <person name="Joshi V."/>
            <person name="Kalu J.B."/>
            <person name="Kam C."/>
            <person name="Kashfia A."/>
            <person name="Keebler J."/>
            <person name="Kisamo H."/>
            <person name="Kovar C.L."/>
            <person name="Lago L.A."/>
            <person name="Lai C.-Y."/>
            <person name="Laidlaw J."/>
            <person name="Lara F."/>
            <person name="Le T.-K."/>
            <person name="Lee S.L."/>
            <person name="Legall F.H."/>
            <person name="Lemon S.J."/>
            <person name="Lewis L.R."/>
            <person name="Li B."/>
            <person name="Liu Y."/>
            <person name="Liu Y.-S."/>
            <person name="Lopez J."/>
            <person name="Lozado R.J."/>
            <person name="Lu J."/>
            <person name="Madu R.C."/>
            <person name="Maheshwari M."/>
            <person name="Maheshwari R."/>
            <person name="Malloy K."/>
            <person name="Martinez E."/>
            <person name="Mathew T."/>
            <person name="Mercado I.C."/>
            <person name="Mercado C."/>
            <person name="Meyer B."/>
            <person name="Montgomery K."/>
            <person name="Morgan M.B."/>
            <person name="Munidasa M."/>
            <person name="Nazareth L.V."/>
            <person name="Nelson J."/>
            <person name="Ng B.M."/>
            <person name="Nguyen N.B."/>
            <person name="Nguyen P.Q."/>
            <person name="Nguyen T."/>
            <person name="Obregon M."/>
            <person name="Okwuonu G.O."/>
            <person name="Onwere C.G."/>
            <person name="Orozco G."/>
            <person name="Parra A."/>
            <person name="Patel S."/>
            <person name="Patil S."/>
            <person name="Perez A."/>
            <person name="Perez Y."/>
            <person name="Pham C."/>
            <person name="Primus E.L."/>
            <person name="Pu L.-L."/>
            <person name="Puazo M."/>
            <person name="Qin X."/>
            <person name="Quiroz J.B."/>
            <person name="Reese J."/>
            <person name="Richards S."/>
            <person name="Rives C.M."/>
            <person name="Robberts R."/>
            <person name="Ruiz S.J."/>
            <person name="Ruiz M.J."/>
            <person name="Santibanez J."/>
            <person name="Schneider B.W."/>
            <person name="Sisson I."/>
            <person name="Smith M."/>
            <person name="Sodergren E."/>
            <person name="Song X.-Z."/>
            <person name="Song B.B."/>
            <person name="Summersgill H."/>
            <person name="Thelus R."/>
            <person name="Thornton R.D."/>
            <person name="Trejos Z.Y."/>
            <person name="Usmani K."/>
            <person name="Vattathil S."/>
            <person name="Villasana D."/>
            <person name="Walker D.L."/>
            <person name="Wang S."/>
            <person name="Wang K."/>
            <person name="White C.S."/>
            <person name="Williams A.C."/>
            <person name="Williamson J."/>
            <person name="Wilson K."/>
            <person name="Woghiren I.O."/>
            <person name="Woodworth J.R."/>
            <person name="Worley K.C."/>
            <person name="Wright R.A."/>
            <person name="Wu W."/>
            <person name="Young L."/>
            <person name="Zhang L."/>
            <person name="Zhang J."/>
            <person name="Zhu Y."/>
            <person name="Muzny D.M."/>
            <person name="Weinstock G."/>
            <person name="Gibbs R.A."/>
        </authorList>
    </citation>
    <scope>NUCLEOTIDE SEQUENCE [LARGE SCALE GENOMIC DNA]</scope>
    <source>
        <strain evidence="10">LSR1</strain>
    </source>
</reference>
<evidence type="ECO:0000256" key="1">
    <source>
        <dbReference type="ARBA" id="ARBA00001968"/>
    </source>
</evidence>
<dbReference type="PANTHER" id="PTHR22930:SF269">
    <property type="entry name" value="NUCLEASE HARBI1-LIKE PROTEIN"/>
    <property type="match status" value="1"/>
</dbReference>
<keyword evidence="5" id="KW-0479">Metal-binding</keyword>
<reference evidence="9" key="2">
    <citation type="submission" date="2022-06" db="UniProtKB">
        <authorList>
            <consortium name="EnsemblMetazoa"/>
        </authorList>
    </citation>
    <scope>IDENTIFICATION</scope>
</reference>
<evidence type="ECO:0000259" key="8">
    <source>
        <dbReference type="Pfam" id="PF13359"/>
    </source>
</evidence>
<name>A0A8R2F790_ACYPI</name>
<keyword evidence="7" id="KW-0539">Nucleus</keyword>
<protein>
    <recommendedName>
        <fullName evidence="8">DDE Tnp4 domain-containing protein</fullName>
    </recommendedName>
</protein>
<dbReference type="Pfam" id="PF13359">
    <property type="entry name" value="DDE_Tnp_4"/>
    <property type="match status" value="1"/>
</dbReference>
<keyword evidence="10" id="KW-1185">Reference proteome</keyword>
<dbReference type="GO" id="GO:0004518">
    <property type="term" value="F:nuclease activity"/>
    <property type="evidence" value="ECO:0007669"/>
    <property type="project" value="UniProtKB-KW"/>
</dbReference>
<evidence type="ECO:0000256" key="4">
    <source>
        <dbReference type="ARBA" id="ARBA00022722"/>
    </source>
</evidence>
<dbReference type="Proteomes" id="UP000007819">
    <property type="component" value="Chromosome X"/>
</dbReference>
<evidence type="ECO:0000256" key="3">
    <source>
        <dbReference type="ARBA" id="ARBA00006958"/>
    </source>
</evidence>
<keyword evidence="4" id="KW-0540">Nuclease</keyword>
<evidence type="ECO:0000256" key="5">
    <source>
        <dbReference type="ARBA" id="ARBA00022723"/>
    </source>
</evidence>
<dbReference type="InterPro" id="IPR045249">
    <property type="entry name" value="HARBI1-like"/>
</dbReference>
<accession>A0A8R2F790</accession>
<dbReference type="AlphaFoldDB" id="A0A8R2F790"/>
<dbReference type="KEGG" id="api:103309075"/>
<dbReference type="GO" id="GO:0046872">
    <property type="term" value="F:metal ion binding"/>
    <property type="evidence" value="ECO:0007669"/>
    <property type="project" value="UniProtKB-KW"/>
</dbReference>
<dbReference type="RefSeq" id="XP_008181867.1">
    <property type="nucleotide sequence ID" value="XM_008183645.1"/>
</dbReference>